<proteinExistence type="inferred from homology"/>
<keyword evidence="4" id="KW-0808">Transferase</keyword>
<evidence type="ECO:0000256" key="3">
    <source>
        <dbReference type="ARBA" id="ARBA00012239"/>
    </source>
</evidence>
<dbReference type="PIRSF" id="PIRSF005572">
    <property type="entry name" value="NifS"/>
    <property type="match status" value="1"/>
</dbReference>
<evidence type="ECO:0000313" key="12">
    <source>
        <dbReference type="EMBL" id="SFS97235.1"/>
    </source>
</evidence>
<dbReference type="EC" id="2.8.1.7" evidence="3"/>
<dbReference type="SUPFAM" id="SSF53383">
    <property type="entry name" value="PLP-dependent transferases"/>
    <property type="match status" value="1"/>
</dbReference>
<dbReference type="FunFam" id="3.40.640.10:FF:000084">
    <property type="entry name" value="IscS-like cysteine desulfurase"/>
    <property type="match status" value="1"/>
</dbReference>
<dbReference type="InterPro" id="IPR000192">
    <property type="entry name" value="Aminotrans_V_dom"/>
</dbReference>
<dbReference type="OrthoDB" id="9808002at2"/>
<dbReference type="PANTHER" id="PTHR11601:SF34">
    <property type="entry name" value="CYSTEINE DESULFURASE"/>
    <property type="match status" value="1"/>
</dbReference>
<feature type="domain" description="Aminotransferase class V" evidence="11">
    <location>
        <begin position="3"/>
        <end position="363"/>
    </location>
</feature>
<dbReference type="Gene3D" id="3.40.640.10">
    <property type="entry name" value="Type I PLP-dependent aspartate aminotransferase-like (Major domain)"/>
    <property type="match status" value="1"/>
</dbReference>
<keyword evidence="6" id="KW-0663">Pyridoxal phosphate</keyword>
<evidence type="ECO:0000256" key="2">
    <source>
        <dbReference type="ARBA" id="ARBA00006490"/>
    </source>
</evidence>
<dbReference type="PANTHER" id="PTHR11601">
    <property type="entry name" value="CYSTEINE DESULFURYLASE FAMILY MEMBER"/>
    <property type="match status" value="1"/>
</dbReference>
<dbReference type="PROSITE" id="PS00595">
    <property type="entry name" value="AA_TRANSFER_CLASS_5"/>
    <property type="match status" value="1"/>
</dbReference>
<comment type="cofactor">
    <cofactor evidence="1 10">
        <name>pyridoxal 5'-phosphate</name>
        <dbReference type="ChEBI" id="CHEBI:597326"/>
    </cofactor>
</comment>
<evidence type="ECO:0000256" key="4">
    <source>
        <dbReference type="ARBA" id="ARBA00022679"/>
    </source>
</evidence>
<dbReference type="EMBL" id="FPAA01000014">
    <property type="protein sequence ID" value="SFS97235.1"/>
    <property type="molecule type" value="Genomic_DNA"/>
</dbReference>
<evidence type="ECO:0000256" key="10">
    <source>
        <dbReference type="RuleBase" id="RU004504"/>
    </source>
</evidence>
<dbReference type="InterPro" id="IPR015424">
    <property type="entry name" value="PyrdxlP-dep_Trfase"/>
</dbReference>
<name>A0A1I6U735_9BACL</name>
<evidence type="ECO:0000256" key="8">
    <source>
        <dbReference type="ARBA" id="ARBA00023014"/>
    </source>
</evidence>
<dbReference type="InterPro" id="IPR015421">
    <property type="entry name" value="PyrdxlP-dep_Trfase_major"/>
</dbReference>
<evidence type="ECO:0000259" key="11">
    <source>
        <dbReference type="Pfam" id="PF00266"/>
    </source>
</evidence>
<protein>
    <recommendedName>
        <fullName evidence="3">cysteine desulfurase</fullName>
        <ecNumber evidence="3">2.8.1.7</ecNumber>
    </recommendedName>
</protein>
<gene>
    <name evidence="12" type="ORF">SAMN05444972_11418</name>
</gene>
<dbReference type="GO" id="GO:0046872">
    <property type="term" value="F:metal ion binding"/>
    <property type="evidence" value="ECO:0007669"/>
    <property type="project" value="UniProtKB-KW"/>
</dbReference>
<accession>A0A1I6U735</accession>
<comment type="catalytic activity">
    <reaction evidence="9">
        <text>(sulfur carrier)-H + L-cysteine = (sulfur carrier)-SH + L-alanine</text>
        <dbReference type="Rhea" id="RHEA:43892"/>
        <dbReference type="Rhea" id="RHEA-COMP:14737"/>
        <dbReference type="Rhea" id="RHEA-COMP:14739"/>
        <dbReference type="ChEBI" id="CHEBI:29917"/>
        <dbReference type="ChEBI" id="CHEBI:35235"/>
        <dbReference type="ChEBI" id="CHEBI:57972"/>
        <dbReference type="ChEBI" id="CHEBI:64428"/>
        <dbReference type="EC" id="2.8.1.7"/>
    </reaction>
</comment>
<evidence type="ECO:0000256" key="6">
    <source>
        <dbReference type="ARBA" id="ARBA00022898"/>
    </source>
</evidence>
<evidence type="ECO:0000256" key="1">
    <source>
        <dbReference type="ARBA" id="ARBA00001933"/>
    </source>
</evidence>
<reference evidence="13" key="1">
    <citation type="submission" date="2016-10" db="EMBL/GenBank/DDBJ databases">
        <authorList>
            <person name="Varghese N."/>
            <person name="Submissions S."/>
        </authorList>
    </citation>
    <scope>NUCLEOTIDE SEQUENCE [LARGE SCALE GENOMIC DNA]</scope>
    <source>
        <strain evidence="13">DSM 45789</strain>
    </source>
</reference>
<keyword evidence="7" id="KW-0408">Iron</keyword>
<evidence type="ECO:0000256" key="5">
    <source>
        <dbReference type="ARBA" id="ARBA00022723"/>
    </source>
</evidence>
<dbReference type="Gene3D" id="1.10.260.50">
    <property type="match status" value="1"/>
</dbReference>
<comment type="similarity">
    <text evidence="2">Belongs to the class-V pyridoxal-phosphate-dependent aminotransferase family. NifS/IscS subfamily.</text>
</comment>
<dbReference type="AlphaFoldDB" id="A0A1I6U735"/>
<organism evidence="12 13">
    <name type="scientific">Marininema halotolerans</name>
    <dbReference type="NCBI Taxonomy" id="1155944"/>
    <lineage>
        <taxon>Bacteria</taxon>
        <taxon>Bacillati</taxon>
        <taxon>Bacillota</taxon>
        <taxon>Bacilli</taxon>
        <taxon>Bacillales</taxon>
        <taxon>Thermoactinomycetaceae</taxon>
        <taxon>Marininema</taxon>
    </lineage>
</organism>
<dbReference type="InterPro" id="IPR020578">
    <property type="entry name" value="Aminotrans_V_PyrdxlP_BS"/>
</dbReference>
<keyword evidence="5" id="KW-0479">Metal-binding</keyword>
<dbReference type="InterPro" id="IPR015422">
    <property type="entry name" value="PyrdxlP-dep_Trfase_small"/>
</dbReference>
<dbReference type="Proteomes" id="UP000198660">
    <property type="component" value="Unassembled WGS sequence"/>
</dbReference>
<dbReference type="GO" id="GO:0051536">
    <property type="term" value="F:iron-sulfur cluster binding"/>
    <property type="evidence" value="ECO:0007669"/>
    <property type="project" value="UniProtKB-KW"/>
</dbReference>
<dbReference type="Gene3D" id="3.90.1150.10">
    <property type="entry name" value="Aspartate Aminotransferase, domain 1"/>
    <property type="match status" value="1"/>
</dbReference>
<dbReference type="RefSeq" id="WP_091839001.1">
    <property type="nucleotide sequence ID" value="NZ_FPAA01000014.1"/>
</dbReference>
<keyword evidence="13" id="KW-1185">Reference proteome</keyword>
<evidence type="ECO:0000256" key="7">
    <source>
        <dbReference type="ARBA" id="ARBA00023004"/>
    </source>
</evidence>
<dbReference type="Pfam" id="PF00266">
    <property type="entry name" value="Aminotran_5"/>
    <property type="match status" value="1"/>
</dbReference>
<evidence type="ECO:0000313" key="13">
    <source>
        <dbReference type="Proteomes" id="UP000198660"/>
    </source>
</evidence>
<keyword evidence="8" id="KW-0411">Iron-sulfur</keyword>
<dbReference type="GO" id="GO:0031071">
    <property type="term" value="F:cysteine desulfurase activity"/>
    <property type="evidence" value="ECO:0007669"/>
    <property type="project" value="UniProtKB-EC"/>
</dbReference>
<dbReference type="InterPro" id="IPR016454">
    <property type="entry name" value="Cysteine_dSase"/>
</dbReference>
<evidence type="ECO:0000256" key="9">
    <source>
        <dbReference type="ARBA" id="ARBA00050776"/>
    </source>
</evidence>
<sequence>MAIYLDHAATTPIHLEVREAMLPYLEDRFGNPSSMHRFGREIRNAIDQARDQVAGGLAADPGNVIFTSGGTEADNLALVGAAFARREVGRNHIITSAVEHHAVLDTCAYLKQLGFKITILPVDETGCVDPAYLRESIDEKTAVVSVMMGNNEVGTLQPIVELGTISREFGAWFHTDAVQAYGVESIDVQSLPVDLVTISSHKINGPKGVGALWLAQEVNLWPQMHGGQQERRRRAGTENVPGIVGFGKAAQLATRERPLHRDEAIKCREAMIAEWRRAGIDFQINGHPTRHLPHILNVSFPGTETETMLMNLDLEGIACASGSACTSGTLEISHVLQAMNLSDPITQSAIRFSFGLGNTPEQVASAARTVVKVVQRLTAS</sequence>